<feature type="compositionally biased region" description="Low complexity" evidence="1">
    <location>
        <begin position="89"/>
        <end position="109"/>
    </location>
</feature>
<evidence type="ECO:0000313" key="2">
    <source>
        <dbReference type="EMBL" id="CAE0403578.1"/>
    </source>
</evidence>
<dbReference type="AlphaFoldDB" id="A0A7S3P427"/>
<sequence length="260" mass="28775">MSSQALRRSRRAPAKKPEFAIGQFVELNRFNEKTVKVQLTQLLTEGSSTMHPRWLVLFPDNHLEECYEHRFGKIFRADGEEEGSESRRSSASNSPVPPGAASSAAGNNNMPDNKTAPTKVRVITTSPTPSNGKNSPSSETDPEGKKRSVSFHHHQQQQQHESDGGDSAGRKSAREERSRRRQAMIDEVPPLPATVGGAVASIPPPIKRKISNVSSKGGSKSKRQRQEAGADEPVTKVKFLTGTLYLYRGRHRRAEFVRRV</sequence>
<name>A0A7S3P427_9STRA</name>
<dbReference type="EMBL" id="HBIM01002032">
    <property type="protein sequence ID" value="CAE0403578.1"/>
    <property type="molecule type" value="Transcribed_RNA"/>
</dbReference>
<feature type="compositionally biased region" description="Basic and acidic residues" evidence="1">
    <location>
        <begin position="160"/>
        <end position="178"/>
    </location>
</feature>
<feature type="compositionally biased region" description="Basic and acidic residues" evidence="1">
    <location>
        <begin position="79"/>
        <end position="88"/>
    </location>
</feature>
<accession>A0A7S3P427</accession>
<protein>
    <submittedName>
        <fullName evidence="2">Uncharacterized protein</fullName>
    </submittedName>
</protein>
<proteinExistence type="predicted"/>
<evidence type="ECO:0000256" key="1">
    <source>
        <dbReference type="SAM" id="MobiDB-lite"/>
    </source>
</evidence>
<organism evidence="2">
    <name type="scientific">Amphora coffeiformis</name>
    <dbReference type="NCBI Taxonomy" id="265554"/>
    <lineage>
        <taxon>Eukaryota</taxon>
        <taxon>Sar</taxon>
        <taxon>Stramenopiles</taxon>
        <taxon>Ochrophyta</taxon>
        <taxon>Bacillariophyta</taxon>
        <taxon>Bacillariophyceae</taxon>
        <taxon>Bacillariophycidae</taxon>
        <taxon>Thalassiophysales</taxon>
        <taxon>Catenulaceae</taxon>
        <taxon>Amphora</taxon>
    </lineage>
</organism>
<gene>
    <name evidence="2" type="ORF">ACOF00016_LOCUS1775</name>
</gene>
<reference evidence="2" key="1">
    <citation type="submission" date="2021-01" db="EMBL/GenBank/DDBJ databases">
        <authorList>
            <person name="Corre E."/>
            <person name="Pelletier E."/>
            <person name="Niang G."/>
            <person name="Scheremetjew M."/>
            <person name="Finn R."/>
            <person name="Kale V."/>
            <person name="Holt S."/>
            <person name="Cochrane G."/>
            <person name="Meng A."/>
            <person name="Brown T."/>
            <person name="Cohen L."/>
        </authorList>
    </citation>
    <scope>NUCLEOTIDE SEQUENCE</scope>
    <source>
        <strain evidence="2">CCMP127</strain>
    </source>
</reference>
<feature type="compositionally biased region" description="Polar residues" evidence="1">
    <location>
        <begin position="123"/>
        <end position="139"/>
    </location>
</feature>
<feature type="region of interest" description="Disordered" evidence="1">
    <location>
        <begin position="79"/>
        <end position="233"/>
    </location>
</feature>